<dbReference type="Proteomes" id="UP000582016">
    <property type="component" value="Unassembled WGS sequence"/>
</dbReference>
<gene>
    <name evidence="2" type="ORF">FPHYL_1385</name>
</gene>
<feature type="transmembrane region" description="Helical" evidence="1">
    <location>
        <begin position="58"/>
        <end position="80"/>
    </location>
</feature>
<reference evidence="2 3" key="1">
    <citation type="submission" date="2020-05" db="EMBL/GenBank/DDBJ databases">
        <title>Identification and distribution of gene clusters putatively required for synthesis of sphingolipid metabolism inhibitors in phylogenetically diverse species of the filamentous fungus Fusarium.</title>
        <authorList>
            <person name="Kim H.-S."/>
            <person name="Busman M."/>
            <person name="Brown D.W."/>
            <person name="Divon H."/>
            <person name="Uhlig S."/>
            <person name="Proctor R.H."/>
        </authorList>
    </citation>
    <scope>NUCLEOTIDE SEQUENCE [LARGE SCALE GENOMIC DNA]</scope>
    <source>
        <strain evidence="2 3">NRRL 13617</strain>
    </source>
</reference>
<keyword evidence="1" id="KW-0472">Membrane</keyword>
<accession>A0A8H5KDU8</accession>
<protein>
    <submittedName>
        <fullName evidence="2">Uncharacterized protein</fullName>
    </submittedName>
</protein>
<dbReference type="AlphaFoldDB" id="A0A8H5KDU8"/>
<keyword evidence="3" id="KW-1185">Reference proteome</keyword>
<evidence type="ECO:0000256" key="1">
    <source>
        <dbReference type="SAM" id="Phobius"/>
    </source>
</evidence>
<comment type="caution">
    <text evidence="2">The sequence shown here is derived from an EMBL/GenBank/DDBJ whole genome shotgun (WGS) entry which is preliminary data.</text>
</comment>
<evidence type="ECO:0000313" key="3">
    <source>
        <dbReference type="Proteomes" id="UP000582016"/>
    </source>
</evidence>
<keyword evidence="1" id="KW-1133">Transmembrane helix</keyword>
<proteinExistence type="predicted"/>
<keyword evidence="1" id="KW-0812">Transmembrane</keyword>
<name>A0A8H5KDU8_9HYPO</name>
<organism evidence="2 3">
    <name type="scientific">Fusarium phyllophilum</name>
    <dbReference type="NCBI Taxonomy" id="47803"/>
    <lineage>
        <taxon>Eukaryota</taxon>
        <taxon>Fungi</taxon>
        <taxon>Dikarya</taxon>
        <taxon>Ascomycota</taxon>
        <taxon>Pezizomycotina</taxon>
        <taxon>Sordariomycetes</taxon>
        <taxon>Hypocreomycetidae</taxon>
        <taxon>Hypocreales</taxon>
        <taxon>Nectriaceae</taxon>
        <taxon>Fusarium</taxon>
        <taxon>Fusarium fujikuroi species complex</taxon>
    </lineage>
</organism>
<feature type="transmembrane region" description="Helical" evidence="1">
    <location>
        <begin position="15"/>
        <end position="37"/>
    </location>
</feature>
<dbReference type="EMBL" id="JAAOAQ010000045">
    <property type="protein sequence ID" value="KAF5570230.1"/>
    <property type="molecule type" value="Genomic_DNA"/>
</dbReference>
<sequence>MVSLLVLFFFSNPHHLLPIIFVLFFFFFFFFLIVFSLSSSSSSPSSSPSPFFSNPHHLLPIVLVLVLVLFFFFLIIFSPLSSSSSSSYTSITHCISFCSNVYSTCLGSQQYYINFILKVRFLVKSKELLRRWEGSGFRGMSIPPPEMSINTTSERSVQQHRLRFIPRIFACKAATEPRIPSQTILSPNSQATQSRQAILPLNACPTLVLLSFSKHMPPYTKANVPAVLTRLFICIIQYDLAQNRAPNID</sequence>
<evidence type="ECO:0000313" key="2">
    <source>
        <dbReference type="EMBL" id="KAF5570230.1"/>
    </source>
</evidence>